<evidence type="ECO:0000256" key="1">
    <source>
        <dbReference type="SAM" id="MobiDB-lite"/>
    </source>
</evidence>
<comment type="caution">
    <text evidence="2">The sequence shown here is derived from an EMBL/GenBank/DDBJ whole genome shotgun (WGS) entry which is preliminary data.</text>
</comment>
<dbReference type="EMBL" id="JAUSUL010000005">
    <property type="protein sequence ID" value="MDQ0317347.1"/>
    <property type="molecule type" value="Genomic_DNA"/>
</dbReference>
<proteinExistence type="predicted"/>
<evidence type="ECO:0000313" key="2">
    <source>
        <dbReference type="EMBL" id="MDQ0317347.1"/>
    </source>
</evidence>
<feature type="region of interest" description="Disordered" evidence="1">
    <location>
        <begin position="87"/>
        <end position="112"/>
    </location>
</feature>
<keyword evidence="3" id="KW-1185">Reference proteome</keyword>
<feature type="compositionally biased region" description="Low complexity" evidence="1">
    <location>
        <begin position="103"/>
        <end position="112"/>
    </location>
</feature>
<dbReference type="RefSeq" id="WP_306887264.1">
    <property type="nucleotide sequence ID" value="NZ_JAUSUL010000005.1"/>
</dbReference>
<gene>
    <name evidence="2" type="ORF">J2S73_003831</name>
</gene>
<dbReference type="AlphaFoldDB" id="A0AAE3VSF4"/>
<name>A0AAE3VSF4_9HYPH</name>
<reference evidence="2" key="1">
    <citation type="submission" date="2023-07" db="EMBL/GenBank/DDBJ databases">
        <title>Genomic Encyclopedia of Type Strains, Phase IV (KMG-IV): sequencing the most valuable type-strain genomes for metagenomic binning, comparative biology and taxonomic classification.</title>
        <authorList>
            <person name="Goeker M."/>
        </authorList>
    </citation>
    <scope>NUCLEOTIDE SEQUENCE</scope>
    <source>
        <strain evidence="2">DSM 21202</strain>
    </source>
</reference>
<protein>
    <submittedName>
        <fullName evidence="2">Uncharacterized protein</fullName>
    </submittedName>
</protein>
<dbReference type="Proteomes" id="UP001229244">
    <property type="component" value="Unassembled WGS sequence"/>
</dbReference>
<evidence type="ECO:0000313" key="3">
    <source>
        <dbReference type="Proteomes" id="UP001229244"/>
    </source>
</evidence>
<organism evidence="2 3">
    <name type="scientific">Amorphus orientalis</name>
    <dbReference type="NCBI Taxonomy" id="649198"/>
    <lineage>
        <taxon>Bacteria</taxon>
        <taxon>Pseudomonadati</taxon>
        <taxon>Pseudomonadota</taxon>
        <taxon>Alphaproteobacteria</taxon>
        <taxon>Hyphomicrobiales</taxon>
        <taxon>Amorphaceae</taxon>
        <taxon>Amorphus</taxon>
    </lineage>
</organism>
<accession>A0AAE3VSF4</accession>
<sequence>MLTAEGAAADFGSASALNAANDNTDPDAPVRLADILPLAFPHGGMTVNGLRREARRGNLTLLRIAGKDFTTIAYIGEMMEKCRVAANQQDSGSVRPAKTVAPSGSSSTGADSTALVAAKAIVERLKQR</sequence>